<feature type="compositionally biased region" description="Gly residues" evidence="1">
    <location>
        <begin position="55"/>
        <end position="77"/>
    </location>
</feature>
<dbReference type="EMBL" id="CADCVK010000112">
    <property type="protein sequence ID" value="CAA9469752.1"/>
    <property type="molecule type" value="Genomic_DNA"/>
</dbReference>
<proteinExistence type="predicted"/>
<evidence type="ECO:0000313" key="2">
    <source>
        <dbReference type="EMBL" id="CAA9469752.1"/>
    </source>
</evidence>
<feature type="region of interest" description="Disordered" evidence="1">
    <location>
        <begin position="1"/>
        <end position="77"/>
    </location>
</feature>
<organism evidence="2">
    <name type="scientific">uncultured Rubrobacteraceae bacterium</name>
    <dbReference type="NCBI Taxonomy" id="349277"/>
    <lineage>
        <taxon>Bacteria</taxon>
        <taxon>Bacillati</taxon>
        <taxon>Actinomycetota</taxon>
        <taxon>Rubrobacteria</taxon>
        <taxon>Rubrobacterales</taxon>
        <taxon>Rubrobacteraceae</taxon>
        <taxon>environmental samples</taxon>
    </lineage>
</organism>
<feature type="compositionally biased region" description="Basic residues" evidence="1">
    <location>
        <begin position="32"/>
        <end position="46"/>
    </location>
</feature>
<name>A0A6J4RBY9_9ACTN</name>
<reference evidence="2" key="1">
    <citation type="submission" date="2020-02" db="EMBL/GenBank/DDBJ databases">
        <authorList>
            <person name="Meier V. D."/>
        </authorList>
    </citation>
    <scope>NUCLEOTIDE SEQUENCE</scope>
    <source>
        <strain evidence="2">AVDCRST_MAG12</strain>
    </source>
</reference>
<accession>A0A6J4RBY9</accession>
<feature type="compositionally biased region" description="Basic residues" evidence="1">
    <location>
        <begin position="1"/>
        <end position="24"/>
    </location>
</feature>
<sequence>PPRPPRPRPRRGHRRRARERRPRRLPLGLGPHRPRLHLGRTGPRRRRGDEEDLRGGGNDGAVLGAGGRPYGGAGRAV</sequence>
<evidence type="ECO:0000256" key="1">
    <source>
        <dbReference type="SAM" id="MobiDB-lite"/>
    </source>
</evidence>
<feature type="non-terminal residue" evidence="2">
    <location>
        <position position="77"/>
    </location>
</feature>
<protein>
    <submittedName>
        <fullName evidence="2">Uncharacterized protein</fullName>
    </submittedName>
</protein>
<dbReference type="AlphaFoldDB" id="A0A6J4RBY9"/>
<gene>
    <name evidence="2" type="ORF">AVDCRST_MAG12-676</name>
</gene>
<feature type="non-terminal residue" evidence="2">
    <location>
        <position position="1"/>
    </location>
</feature>